<dbReference type="Gene3D" id="1.10.30.50">
    <property type="match status" value="1"/>
</dbReference>
<name>A0ABQ5Y277_9VIBR</name>
<reference evidence="2" key="1">
    <citation type="journal article" date="2019" name="Int. J. Syst. Evol. Microbiol.">
        <title>The Global Catalogue of Microorganisms (GCM) 10K type strain sequencing project: providing services to taxonomists for standard genome sequencing and annotation.</title>
        <authorList>
            <consortium name="The Broad Institute Genomics Platform"/>
            <consortium name="The Broad Institute Genome Sequencing Center for Infectious Disease"/>
            <person name="Wu L."/>
            <person name="Ma J."/>
        </authorList>
    </citation>
    <scope>NUCLEOTIDE SEQUENCE [LARGE SCALE GENOMIC DNA]</scope>
    <source>
        <strain evidence="2">NBRC 110633</strain>
    </source>
</reference>
<sequence length="212" mass="24480">MKCVYCCNEIKEEEFAREHVPPKSFFKKGTSSLITIPACRACNNKKSSDDEFVLNILSMSDLISINPQHQFHIDKMLRAVKRPQKVGFIKEVMSSTHTAITPEGSKKAFTFDESKVSGWAGINAQGLLVHEEHIEHCNYKHSTIMLNLLKVELPEEKQLLEQILSFTKSTPSKRVGYSEFEYWIQTQDEGYVVIQCFYQELFFLTMVERCKI</sequence>
<comment type="caution">
    <text evidence="1">The sequence shown here is derived from an EMBL/GenBank/DDBJ whole genome shotgun (WGS) entry which is preliminary data.</text>
</comment>
<keyword evidence="2" id="KW-1185">Reference proteome</keyword>
<dbReference type="Proteomes" id="UP001156669">
    <property type="component" value="Unassembled WGS sequence"/>
</dbReference>
<evidence type="ECO:0000313" key="1">
    <source>
        <dbReference type="EMBL" id="GLR05013.1"/>
    </source>
</evidence>
<evidence type="ECO:0008006" key="3">
    <source>
        <dbReference type="Google" id="ProtNLM"/>
    </source>
</evidence>
<dbReference type="RefSeq" id="WP_045395940.1">
    <property type="nucleotide sequence ID" value="NZ_BBLD01000004.1"/>
</dbReference>
<accession>A0ABQ5Y277</accession>
<proteinExistence type="predicted"/>
<evidence type="ECO:0000313" key="2">
    <source>
        <dbReference type="Proteomes" id="UP001156669"/>
    </source>
</evidence>
<gene>
    <name evidence="1" type="ORF">GCM10007906_26010</name>
</gene>
<protein>
    <recommendedName>
        <fullName evidence="3">HNH endonuclease</fullName>
    </recommendedName>
</protein>
<organism evidence="1 2">
    <name type="scientific">Vibrio hyugaensis</name>
    <dbReference type="NCBI Taxonomy" id="1534743"/>
    <lineage>
        <taxon>Bacteria</taxon>
        <taxon>Pseudomonadati</taxon>
        <taxon>Pseudomonadota</taxon>
        <taxon>Gammaproteobacteria</taxon>
        <taxon>Vibrionales</taxon>
        <taxon>Vibrionaceae</taxon>
        <taxon>Vibrio</taxon>
    </lineage>
</organism>
<dbReference type="EMBL" id="BSOE01000049">
    <property type="protein sequence ID" value="GLR05013.1"/>
    <property type="molecule type" value="Genomic_DNA"/>
</dbReference>